<evidence type="ECO:0000256" key="7">
    <source>
        <dbReference type="ARBA" id="ARBA00022837"/>
    </source>
</evidence>
<feature type="transmembrane region" description="Helical" evidence="14">
    <location>
        <begin position="1283"/>
        <end position="1307"/>
    </location>
</feature>
<feature type="transmembrane region" description="Helical" evidence="14">
    <location>
        <begin position="1065"/>
        <end position="1084"/>
    </location>
</feature>
<feature type="transmembrane region" description="Helical" evidence="14">
    <location>
        <begin position="1104"/>
        <end position="1130"/>
    </location>
</feature>
<dbReference type="Pfam" id="PF00520">
    <property type="entry name" value="Ion_trans"/>
    <property type="match status" value="2"/>
</dbReference>
<keyword evidence="9 14" id="KW-1133">Transmembrane helix</keyword>
<evidence type="ECO:0000256" key="10">
    <source>
        <dbReference type="ARBA" id="ARBA00023065"/>
    </source>
</evidence>
<evidence type="ECO:0000256" key="3">
    <source>
        <dbReference type="ARBA" id="ARBA00011738"/>
    </source>
</evidence>
<feature type="transmembrane region" description="Helical" evidence="14">
    <location>
        <begin position="1252"/>
        <end position="1271"/>
    </location>
</feature>
<evidence type="ECO:0000256" key="13">
    <source>
        <dbReference type="SAM" id="MobiDB-lite"/>
    </source>
</evidence>
<evidence type="ECO:0000256" key="12">
    <source>
        <dbReference type="ARBA" id="ARBA00023303"/>
    </source>
</evidence>
<dbReference type="SUPFAM" id="SSF81324">
    <property type="entry name" value="Voltage-gated potassium channels"/>
    <property type="match status" value="2"/>
</dbReference>
<feature type="region of interest" description="Disordered" evidence="13">
    <location>
        <begin position="81"/>
        <end position="140"/>
    </location>
</feature>
<keyword evidence="10" id="KW-0406">Ion transport</keyword>
<feature type="transmembrane region" description="Helical" evidence="14">
    <location>
        <begin position="900"/>
        <end position="923"/>
    </location>
</feature>
<comment type="subcellular location">
    <subcellularLocation>
        <location evidence="1">Membrane</location>
        <topology evidence="1">Multi-pass membrane protein</topology>
    </subcellularLocation>
</comment>
<feature type="compositionally biased region" description="Polar residues" evidence="13">
    <location>
        <begin position="131"/>
        <end position="140"/>
    </location>
</feature>
<feature type="transmembrane region" description="Helical" evidence="14">
    <location>
        <begin position="736"/>
        <end position="756"/>
    </location>
</feature>
<dbReference type="InterPro" id="IPR018247">
    <property type="entry name" value="EF_Hand_1_Ca_BS"/>
</dbReference>
<feature type="region of interest" description="Disordered" evidence="13">
    <location>
        <begin position="257"/>
        <end position="283"/>
    </location>
</feature>
<evidence type="ECO:0000256" key="6">
    <source>
        <dbReference type="ARBA" id="ARBA00022737"/>
    </source>
</evidence>
<feature type="compositionally biased region" description="Acidic residues" evidence="13">
    <location>
        <begin position="259"/>
        <end position="268"/>
    </location>
</feature>
<dbReference type="Gene3D" id="1.10.287.70">
    <property type="match status" value="2"/>
</dbReference>
<dbReference type="PROSITE" id="PS00018">
    <property type="entry name" value="EF_HAND_1"/>
    <property type="match status" value="1"/>
</dbReference>
<evidence type="ECO:0000256" key="4">
    <source>
        <dbReference type="ARBA" id="ARBA00022448"/>
    </source>
</evidence>
<comment type="caution">
    <text evidence="16">The sequence shown here is derived from an EMBL/GenBank/DDBJ whole genome shotgun (WGS) entry which is preliminary data.</text>
</comment>
<feature type="transmembrane region" description="Helical" evidence="14">
    <location>
        <begin position="777"/>
        <end position="795"/>
    </location>
</feature>
<dbReference type="EMBL" id="CAXAMM010040485">
    <property type="protein sequence ID" value="CAK9093558.1"/>
    <property type="molecule type" value="Genomic_DNA"/>
</dbReference>
<evidence type="ECO:0000256" key="8">
    <source>
        <dbReference type="ARBA" id="ARBA00022882"/>
    </source>
</evidence>
<keyword evidence="8" id="KW-0851">Voltage-gated channel</keyword>
<accession>A0ABP0QZ37</accession>
<feature type="domain" description="EF-hand" evidence="15">
    <location>
        <begin position="990"/>
        <end position="1025"/>
    </location>
</feature>
<dbReference type="InterPro" id="IPR011992">
    <property type="entry name" value="EF-hand-dom_pair"/>
</dbReference>
<name>A0ABP0QZ37_9DINO</name>
<dbReference type="InterPro" id="IPR005821">
    <property type="entry name" value="Ion_trans_dom"/>
</dbReference>
<keyword evidence="6" id="KW-0677">Repeat</keyword>
<feature type="transmembrane region" description="Helical" evidence="14">
    <location>
        <begin position="832"/>
        <end position="856"/>
    </location>
</feature>
<feature type="transmembrane region" description="Helical" evidence="14">
    <location>
        <begin position="1202"/>
        <end position="1221"/>
    </location>
</feature>
<keyword evidence="5 14" id="KW-0812">Transmembrane</keyword>
<comment type="similarity">
    <text evidence="2">Belongs to the calcium channel alpha-1 subunit (TC 1.A.1.11) family. Two pore calcium channel subfamily.</text>
</comment>
<keyword evidence="12" id="KW-0407">Ion channel</keyword>
<keyword evidence="7" id="KW-0106">Calcium</keyword>
<keyword evidence="17" id="KW-1185">Reference proteome</keyword>
<keyword evidence="4" id="KW-0813">Transport</keyword>
<organism evidence="16 17">
    <name type="scientific">Durusdinium trenchii</name>
    <dbReference type="NCBI Taxonomy" id="1381693"/>
    <lineage>
        <taxon>Eukaryota</taxon>
        <taxon>Sar</taxon>
        <taxon>Alveolata</taxon>
        <taxon>Dinophyceae</taxon>
        <taxon>Suessiales</taxon>
        <taxon>Symbiodiniaceae</taxon>
        <taxon>Durusdinium</taxon>
    </lineage>
</organism>
<evidence type="ECO:0000313" key="17">
    <source>
        <dbReference type="Proteomes" id="UP001642464"/>
    </source>
</evidence>
<dbReference type="PROSITE" id="PS50222">
    <property type="entry name" value="EF_HAND_2"/>
    <property type="match status" value="1"/>
</dbReference>
<dbReference type="PANTHER" id="PTHR46988:SF2">
    <property type="entry name" value="TWO PORE CALCIUM CHANNEL PROTEIN 1"/>
    <property type="match status" value="1"/>
</dbReference>
<reference evidence="16 17" key="1">
    <citation type="submission" date="2024-02" db="EMBL/GenBank/DDBJ databases">
        <authorList>
            <person name="Chen Y."/>
            <person name="Shah S."/>
            <person name="Dougan E. K."/>
            <person name="Thang M."/>
            <person name="Chan C."/>
        </authorList>
    </citation>
    <scope>NUCLEOTIDE SEQUENCE [LARGE SCALE GENOMIC DNA]</scope>
</reference>
<dbReference type="PANTHER" id="PTHR46988">
    <property type="entry name" value="TWO PORE CALCIUM CHANNEL PROTEIN 1"/>
    <property type="match status" value="1"/>
</dbReference>
<evidence type="ECO:0000256" key="9">
    <source>
        <dbReference type="ARBA" id="ARBA00022989"/>
    </source>
</evidence>
<feature type="region of interest" description="Disordered" evidence="13">
    <location>
        <begin position="1363"/>
        <end position="1387"/>
    </location>
</feature>
<feature type="compositionally biased region" description="Low complexity" evidence="13">
    <location>
        <begin position="1372"/>
        <end position="1387"/>
    </location>
</feature>
<gene>
    <name evidence="16" type="ORF">SCF082_LOCUS44012</name>
</gene>
<dbReference type="SMART" id="SM00054">
    <property type="entry name" value="EFh"/>
    <property type="match status" value="1"/>
</dbReference>
<evidence type="ECO:0000313" key="16">
    <source>
        <dbReference type="EMBL" id="CAK9093558.1"/>
    </source>
</evidence>
<evidence type="ECO:0000256" key="14">
    <source>
        <dbReference type="SAM" id="Phobius"/>
    </source>
</evidence>
<evidence type="ECO:0000259" key="15">
    <source>
        <dbReference type="PROSITE" id="PS50222"/>
    </source>
</evidence>
<dbReference type="Proteomes" id="UP001642464">
    <property type="component" value="Unassembled WGS sequence"/>
</dbReference>
<protein>
    <submittedName>
        <fullName evidence="16">Two pore calcium channel protein 1A (Voltage-dependent calcium channel protein TPC1A) (NtTPC1A)</fullName>
    </submittedName>
</protein>
<dbReference type="InterPro" id="IPR044581">
    <property type="entry name" value="TPC1_plant"/>
</dbReference>
<comment type="subunit">
    <text evidence="3">Homodimer.</text>
</comment>
<evidence type="ECO:0000256" key="1">
    <source>
        <dbReference type="ARBA" id="ARBA00004141"/>
    </source>
</evidence>
<proteinExistence type="inferred from homology"/>
<evidence type="ECO:0000256" key="5">
    <source>
        <dbReference type="ARBA" id="ARBA00022692"/>
    </source>
</evidence>
<evidence type="ECO:0000256" key="11">
    <source>
        <dbReference type="ARBA" id="ARBA00023136"/>
    </source>
</evidence>
<keyword evidence="11 14" id="KW-0472">Membrane</keyword>
<dbReference type="Gene3D" id="1.10.238.10">
    <property type="entry name" value="EF-hand"/>
    <property type="match status" value="1"/>
</dbReference>
<dbReference type="SUPFAM" id="SSF47473">
    <property type="entry name" value="EF-hand"/>
    <property type="match status" value="1"/>
</dbReference>
<sequence length="1387" mass="157653">MLDQAAFCLLRLVWQRAPSLLLDDRPADVTPQCAYALASLSQEIHDALVSHRLACAHNAELILMTDLRRVVLDFLGQVGNRQAQSEKPRAAPAPATPPRKKKRELEEMESEPRPSRSKISHEPNMAKDTASPASIPNTPEQGFELKERTLEEATEQVWKVKPVDAVDTLVDMLVKDYGSLELATSLADRAERAIDTMAWAVSKSLTPEASEAKEAVEAMQEVADFMKYLQMLLEMDCQCQSAVAWQMPRFVKRLTDSGCDSESEEIPSEDTLSPLSEEDEDSRPYSLALNERLQKLFDTLPDDEALPTDAEKKMVAEEDMPKGPSAVLEEGNYDTPRIPGNFAPARFDLRDALGCVSCVKRLGPALWQAALVHLEVLEAMLPKEPTKSLPDPCHDRHLQRHWRKLQKNNKIFKDAFGDHLIADHVVVRANIEEGSRGERVVIALQHFVAPDDAVEVIYTDNSRELIAGIKELGLVAYIHHTKDRFLDAFIGDPLSECQIWLFADADWAGDEEAKSGSPWGNVNKQTEEGLERIKEQQKEFTKLFKSFAKLVRDHLDSRTFVAFELSRRCRYWHWPSVLAFIKRHNLQGYNFDGCMFGVRDNHGHCRGRLVKASLVSQLFTLASLKSLRSGQVTTLAALSTTEPQEVIAEALLMCAAEAPPAELAAVWAHKAAKGSDQWVRSCSSHQLRIYRFRKQLSNVTVLVKFAYLSLSLFEEPCWIVRCKTCDPKYSWQLPRLPFWASNGIEILCLAYFGLIFRLRELSLGDGNQRSRWHTLREVLVSLALVDCLVASFNTIGVVPGIFRLCRLCRPVIFIAVSKFVRMTVNRLWRSCLRFWEILAALVVAVLFFVWFAIVMFSRSEEGREHFQDWPEALASLWVLFTTANFPDVMIQSYTETRASFFFFFVYLVICLYLLQNVLLAAVYDAYKDQLKRQLCKFLDLKTYSIKQAFEVLALKSAIGVPVITLERWVDFYTAYGQIFLHFMFEKDKAYVQQQAHRTFKAMDADGNGYIEQKEFCMVVEVLSNPRIYIPMRPVPSMARSRLGKGLVHLFMSGVRVADSRYSWRAIMDIVVLIEVLLALGQTIVFVSPRWGGKFRDAPLRPPSFWFKSLMATTVFFAGQILIQMLVIGPARFWNRLPYRHRFDGLTISVLLTMQLAAIFCDHAPDWLVRTVLVIHIARAICLMWYIEPFRYLTALLARLLPVYYRLGLLLLMVFYIFTSIGEQLFGGRMLPAQLKGSGYAEDQYWPLNFDDFPSGLVTLFSVMVVNNWFVLAGGFMQVTTPYASIFFVSFFVIVNLVVLNILIALIIDTSAVVREEIEERVGGLDDDDEEHMEYSAGRETLLERLLLNEDQRSASLNVIQKGPSYNAYNNLGEESSSEGSSQDSQES</sequence>
<dbReference type="InterPro" id="IPR002048">
    <property type="entry name" value="EF_hand_dom"/>
</dbReference>
<evidence type="ECO:0000256" key="2">
    <source>
        <dbReference type="ARBA" id="ARBA00009286"/>
    </source>
</evidence>
<feature type="compositionally biased region" description="Basic and acidic residues" evidence="13">
    <location>
        <begin position="110"/>
        <end position="125"/>
    </location>
</feature>